<dbReference type="AlphaFoldDB" id="A0A1G1XRI6"/>
<protein>
    <submittedName>
        <fullName evidence="1">Uncharacterized protein</fullName>
    </submittedName>
</protein>
<dbReference type="EMBL" id="MHIA01000016">
    <property type="protein sequence ID" value="OGY42210.1"/>
    <property type="molecule type" value="Genomic_DNA"/>
</dbReference>
<organism evidence="1 2">
    <name type="scientific">Candidatus Buchananbacteria bacterium RBG_13_39_9</name>
    <dbReference type="NCBI Taxonomy" id="1797531"/>
    <lineage>
        <taxon>Bacteria</taxon>
        <taxon>Candidatus Buchananiibacteriota</taxon>
    </lineage>
</organism>
<evidence type="ECO:0000313" key="2">
    <source>
        <dbReference type="Proteomes" id="UP000176260"/>
    </source>
</evidence>
<comment type="caution">
    <text evidence="1">The sequence shown here is derived from an EMBL/GenBank/DDBJ whole genome shotgun (WGS) entry which is preliminary data.</text>
</comment>
<gene>
    <name evidence="1" type="ORF">A2Y67_01680</name>
</gene>
<name>A0A1G1XRI6_9BACT</name>
<evidence type="ECO:0000313" key="1">
    <source>
        <dbReference type="EMBL" id="OGY42210.1"/>
    </source>
</evidence>
<accession>A0A1G1XRI6</accession>
<dbReference type="Pfam" id="PF25788">
    <property type="entry name" value="Ig_Rha78A_N"/>
    <property type="match status" value="1"/>
</dbReference>
<proteinExistence type="predicted"/>
<dbReference type="Gene3D" id="2.60.40.10">
    <property type="entry name" value="Immunoglobulins"/>
    <property type="match status" value="1"/>
</dbReference>
<reference evidence="1 2" key="1">
    <citation type="journal article" date="2016" name="Nat. Commun.">
        <title>Thousands of microbial genomes shed light on interconnected biogeochemical processes in an aquifer system.</title>
        <authorList>
            <person name="Anantharaman K."/>
            <person name="Brown C.T."/>
            <person name="Hug L.A."/>
            <person name="Sharon I."/>
            <person name="Castelle C.J."/>
            <person name="Probst A.J."/>
            <person name="Thomas B.C."/>
            <person name="Singh A."/>
            <person name="Wilkins M.J."/>
            <person name="Karaoz U."/>
            <person name="Brodie E.L."/>
            <person name="Williams K.H."/>
            <person name="Hubbard S.S."/>
            <person name="Banfield J.F."/>
        </authorList>
    </citation>
    <scope>NUCLEOTIDE SEQUENCE [LARGE SCALE GENOMIC DNA]</scope>
</reference>
<sequence length="131" mass="15500">MKSKRYQIQVIKYDGTWSNPVWDSGKTEFNTNVLEGDRTEDISYGGEPLHLDGMKYNWRIKLWDDEDNEGEWTNGNDFFVMAGKRIQDLTYYIRKAPSFSWGDLKSFERSVGREKTIRFLINIKILNMMVL</sequence>
<dbReference type="InterPro" id="IPR013783">
    <property type="entry name" value="Ig-like_fold"/>
</dbReference>
<dbReference type="Proteomes" id="UP000176260">
    <property type="component" value="Unassembled WGS sequence"/>
</dbReference>